<sequence length="63" mass="7099">MLFVKSSISPSFPEASCPHFFRSHLVPHFHPKKTRPTVPHPTASTQLEIPIQSPDHPFTITPN</sequence>
<dbReference type="EMBL" id="CCYA01000253">
    <property type="protein sequence ID" value="CEH16952.1"/>
    <property type="molecule type" value="Genomic_DNA"/>
</dbReference>
<protein>
    <submittedName>
        <fullName evidence="2">Uncharacterized protein</fullName>
    </submittedName>
</protein>
<reference evidence="3" key="1">
    <citation type="submission" date="2014-09" db="EMBL/GenBank/DDBJ databases">
        <authorList>
            <person name="Sharma Rahul"/>
            <person name="Thines Marco"/>
        </authorList>
    </citation>
    <scope>NUCLEOTIDE SEQUENCE [LARGE SCALE GENOMIC DNA]</scope>
</reference>
<keyword evidence="3" id="KW-1185">Reference proteome</keyword>
<name>A0A0P1BKG5_9BASI</name>
<evidence type="ECO:0000313" key="2">
    <source>
        <dbReference type="EMBL" id="CEH16952.1"/>
    </source>
</evidence>
<feature type="region of interest" description="Disordered" evidence="1">
    <location>
        <begin position="31"/>
        <end position="63"/>
    </location>
</feature>
<dbReference type="Proteomes" id="UP000054845">
    <property type="component" value="Unassembled WGS sequence"/>
</dbReference>
<accession>A0A0P1BKG5</accession>
<evidence type="ECO:0000313" key="3">
    <source>
        <dbReference type="Proteomes" id="UP000054845"/>
    </source>
</evidence>
<organism evidence="2 3">
    <name type="scientific">Ceraceosorus bombacis</name>
    <dbReference type="NCBI Taxonomy" id="401625"/>
    <lineage>
        <taxon>Eukaryota</taxon>
        <taxon>Fungi</taxon>
        <taxon>Dikarya</taxon>
        <taxon>Basidiomycota</taxon>
        <taxon>Ustilaginomycotina</taxon>
        <taxon>Exobasidiomycetes</taxon>
        <taxon>Ceraceosorales</taxon>
        <taxon>Ceraceosoraceae</taxon>
        <taxon>Ceraceosorus</taxon>
    </lineage>
</organism>
<dbReference type="AlphaFoldDB" id="A0A0P1BKG5"/>
<proteinExistence type="predicted"/>
<evidence type="ECO:0000256" key="1">
    <source>
        <dbReference type="SAM" id="MobiDB-lite"/>
    </source>
</evidence>